<dbReference type="InterPro" id="IPR004381">
    <property type="entry name" value="Glycerate_kinase"/>
</dbReference>
<dbReference type="GO" id="GO:0016301">
    <property type="term" value="F:kinase activity"/>
    <property type="evidence" value="ECO:0007669"/>
    <property type="project" value="UniProtKB-KW"/>
</dbReference>
<name>A0ABP7CLN8_9ACTN</name>
<protein>
    <submittedName>
        <fullName evidence="5">Glycerate kinase</fullName>
    </submittedName>
</protein>
<evidence type="ECO:0000313" key="5">
    <source>
        <dbReference type="EMBL" id="GAA3690972.1"/>
    </source>
</evidence>
<dbReference type="Pfam" id="PF02595">
    <property type="entry name" value="Gly_kinase"/>
    <property type="match status" value="1"/>
</dbReference>
<keyword evidence="6" id="KW-1185">Reference proteome</keyword>
<dbReference type="InterPro" id="IPR036129">
    <property type="entry name" value="Glycerate_kinase_sf"/>
</dbReference>
<sequence>MFIIRWEFVVVQHVLVAPDKFKGSLTAAEVASRVSAGLGVPTVELPVADGGDGTVDAAVAGGFSRITIEVTGPTGERVPASYAWHAADTAVVELAEASGLRRLPGEPEPLTATSYGTGELIADAVRRGAKRIVLGLGGSACTDGGAGLAQALGARLLDADGHDLPRGGAALRKLARIDLSGFLDVAGVEFVVASDVDNPLLGPHGAAAVYGPQKGATADDVATLEAGLARLAAVATATHGLMGAVEHDGVPRAMGVAGAPGAGAAGGVGFAALAFLHAEIRPGIDYLLDLLGFGEHVKGARLVITGEGSLDEQSLRGKAPIGVAQAAARAGVPVVAVCGRRTLGDAELKAAGIEAAYALTDLEPDPARCMSEAGPLLERLAARLAADQLPGGAE</sequence>
<dbReference type="NCBIfam" id="TIGR00045">
    <property type="entry name" value="glycerate kinase"/>
    <property type="match status" value="1"/>
</dbReference>
<dbReference type="InterPro" id="IPR018197">
    <property type="entry name" value="Glycerate_kinase_RE-like"/>
</dbReference>
<dbReference type="EMBL" id="BAAAZP010000120">
    <property type="protein sequence ID" value="GAA3690972.1"/>
    <property type="molecule type" value="Genomic_DNA"/>
</dbReference>
<dbReference type="PANTHER" id="PTHR21599:SF0">
    <property type="entry name" value="GLYCERATE KINASE"/>
    <property type="match status" value="1"/>
</dbReference>
<evidence type="ECO:0000256" key="2">
    <source>
        <dbReference type="ARBA" id="ARBA00022679"/>
    </source>
</evidence>
<dbReference type="Gene3D" id="3.90.1510.10">
    <property type="entry name" value="Glycerate kinase, domain 2"/>
    <property type="match status" value="1"/>
</dbReference>
<gene>
    <name evidence="5" type="ORF">GCM10022224_065540</name>
</gene>
<accession>A0ABP7CLN8</accession>
<dbReference type="Gene3D" id="3.40.50.10350">
    <property type="entry name" value="Glycerate kinase, domain 1"/>
    <property type="match status" value="1"/>
</dbReference>
<comment type="caution">
    <text evidence="5">The sequence shown here is derived from an EMBL/GenBank/DDBJ whole genome shotgun (WGS) entry which is preliminary data.</text>
</comment>
<organism evidence="5 6">
    <name type="scientific">Nonomuraea antimicrobica</name>
    <dbReference type="NCBI Taxonomy" id="561173"/>
    <lineage>
        <taxon>Bacteria</taxon>
        <taxon>Bacillati</taxon>
        <taxon>Actinomycetota</taxon>
        <taxon>Actinomycetes</taxon>
        <taxon>Streptosporangiales</taxon>
        <taxon>Streptosporangiaceae</taxon>
        <taxon>Nonomuraea</taxon>
    </lineage>
</organism>
<dbReference type="SUPFAM" id="SSF110738">
    <property type="entry name" value="Glycerate kinase I"/>
    <property type="match status" value="1"/>
</dbReference>
<dbReference type="PIRSF" id="PIRSF006078">
    <property type="entry name" value="GlxK"/>
    <property type="match status" value="1"/>
</dbReference>
<dbReference type="InterPro" id="IPR018193">
    <property type="entry name" value="Glyc_kinase_flavodox-like_fold"/>
</dbReference>
<keyword evidence="3 4" id="KW-0418">Kinase</keyword>
<dbReference type="PANTHER" id="PTHR21599">
    <property type="entry name" value="GLYCERATE KINASE"/>
    <property type="match status" value="1"/>
</dbReference>
<evidence type="ECO:0000256" key="1">
    <source>
        <dbReference type="ARBA" id="ARBA00006284"/>
    </source>
</evidence>
<reference evidence="6" key="1">
    <citation type="journal article" date="2019" name="Int. J. Syst. Evol. Microbiol.">
        <title>The Global Catalogue of Microorganisms (GCM) 10K type strain sequencing project: providing services to taxonomists for standard genome sequencing and annotation.</title>
        <authorList>
            <consortium name="The Broad Institute Genomics Platform"/>
            <consortium name="The Broad Institute Genome Sequencing Center for Infectious Disease"/>
            <person name="Wu L."/>
            <person name="Ma J."/>
        </authorList>
    </citation>
    <scope>NUCLEOTIDE SEQUENCE [LARGE SCALE GENOMIC DNA]</scope>
    <source>
        <strain evidence="6">JCM 16904</strain>
    </source>
</reference>
<keyword evidence="2 4" id="KW-0808">Transferase</keyword>
<dbReference type="Proteomes" id="UP001500902">
    <property type="component" value="Unassembled WGS sequence"/>
</dbReference>
<proteinExistence type="inferred from homology"/>
<evidence type="ECO:0000313" key="6">
    <source>
        <dbReference type="Proteomes" id="UP001500902"/>
    </source>
</evidence>
<evidence type="ECO:0000256" key="4">
    <source>
        <dbReference type="PIRNR" id="PIRNR006078"/>
    </source>
</evidence>
<comment type="similarity">
    <text evidence="1 4">Belongs to the glycerate kinase type-1 family.</text>
</comment>
<evidence type="ECO:0000256" key="3">
    <source>
        <dbReference type="ARBA" id="ARBA00022777"/>
    </source>
</evidence>